<dbReference type="OrthoDB" id="205108at2759"/>
<accession>A0A5M9MS56</accession>
<organism evidence="5 6">
    <name type="scientific">Aspergillus tanneri</name>
    <dbReference type="NCBI Taxonomy" id="1220188"/>
    <lineage>
        <taxon>Eukaryota</taxon>
        <taxon>Fungi</taxon>
        <taxon>Dikarya</taxon>
        <taxon>Ascomycota</taxon>
        <taxon>Pezizomycotina</taxon>
        <taxon>Eurotiomycetes</taxon>
        <taxon>Eurotiomycetidae</taxon>
        <taxon>Eurotiales</taxon>
        <taxon>Aspergillaceae</taxon>
        <taxon>Aspergillus</taxon>
        <taxon>Aspergillus subgen. Circumdati</taxon>
    </lineage>
</organism>
<keyword evidence="3" id="KW-0808">Transferase</keyword>
<protein>
    <recommendedName>
        <fullName evidence="7">Alpha-1,6-mannosyltransferase subunit</fullName>
    </recommendedName>
</protein>
<dbReference type="GO" id="GO:0006487">
    <property type="term" value="P:protein N-linked glycosylation"/>
    <property type="evidence" value="ECO:0007669"/>
    <property type="project" value="TreeGrafter"/>
</dbReference>
<evidence type="ECO:0000256" key="2">
    <source>
        <dbReference type="ARBA" id="ARBA00022676"/>
    </source>
</evidence>
<evidence type="ECO:0000256" key="3">
    <source>
        <dbReference type="ARBA" id="ARBA00022679"/>
    </source>
</evidence>
<dbReference type="GO" id="GO:0000009">
    <property type="term" value="F:alpha-1,6-mannosyltransferase activity"/>
    <property type="evidence" value="ECO:0007669"/>
    <property type="project" value="TreeGrafter"/>
</dbReference>
<comment type="caution">
    <text evidence="5">The sequence shown here is derived from an EMBL/GenBank/DDBJ whole genome shotgun (WGS) entry which is preliminary data.</text>
</comment>
<dbReference type="GeneID" id="54327343"/>
<feature type="transmembrane region" description="Helical" evidence="4">
    <location>
        <begin position="123"/>
        <end position="145"/>
    </location>
</feature>
<dbReference type="PANTHER" id="PTHR31306">
    <property type="entry name" value="ALPHA-1,6-MANNOSYLTRANSFERASE MNN11-RELATED"/>
    <property type="match status" value="1"/>
</dbReference>
<dbReference type="PANTHER" id="PTHR31306:SF10">
    <property type="entry name" value="ALPHA-1,6-MANNOSYLTRANSFERASE MNN11-RELATED"/>
    <property type="match status" value="1"/>
</dbReference>
<evidence type="ECO:0008006" key="7">
    <source>
        <dbReference type="Google" id="ProtNLM"/>
    </source>
</evidence>
<dbReference type="InterPro" id="IPR008630">
    <property type="entry name" value="Glyco_trans_34"/>
</dbReference>
<evidence type="ECO:0000313" key="5">
    <source>
        <dbReference type="EMBL" id="KAA8648756.1"/>
    </source>
</evidence>
<dbReference type="Proteomes" id="UP000324241">
    <property type="component" value="Unassembled WGS sequence"/>
</dbReference>
<dbReference type="InterPro" id="IPR029044">
    <property type="entry name" value="Nucleotide-diphossugar_trans"/>
</dbReference>
<reference evidence="5 6" key="1">
    <citation type="submission" date="2019-08" db="EMBL/GenBank/DDBJ databases">
        <title>The genome sequence of a newly discovered highly antifungal drug resistant Aspergillus species, Aspergillus tanneri NIH 1004.</title>
        <authorList>
            <person name="Mounaud S."/>
            <person name="Singh I."/>
            <person name="Joardar V."/>
            <person name="Pakala S."/>
            <person name="Pakala S."/>
            <person name="Venepally P."/>
            <person name="Chung J.K."/>
            <person name="Losada L."/>
            <person name="Nierman W.C."/>
        </authorList>
    </citation>
    <scope>NUCLEOTIDE SEQUENCE [LARGE SCALE GENOMIC DNA]</scope>
    <source>
        <strain evidence="5 6">NIH1004</strain>
    </source>
</reference>
<dbReference type="EMBL" id="QUQM01000003">
    <property type="protein sequence ID" value="KAA8648756.1"/>
    <property type="molecule type" value="Genomic_DNA"/>
</dbReference>
<sequence length="410" mass="46815">MDTPKHGYSIPLVYSDAYPYQCLFYARSHRQERRRRAIDDPRLIARSGAISVLVPAAYCSRIKFIITSEHVLIERSILPGTPAFGRWGRTSSTMQFALPPRRDNHILPYARSPRFSLQRRKQLKAVAILIFALLVVFFLLSQLFYASTGTSAVPIKTSNIVIVTVLDRAVLSDEYIQKIIRNREDYAKRHGYGNFFANLSDYETSLDNAPRSWGVVPAVRHAMATHPHSKYFFHLSTHALIMNPSISLESHLLDGSRLESLMRKDVPVVPPDSIVKTFSHLKPQDIDLIVSADGEDLSSGSFVIKQGEFARFFLDIWFDPLYRTYNFAKAETHALDHIVQWHPTILARLALIPQRIINAYSRDSLGASTDGTYKEGDLVLRLAGCDTDTKRNCEKELEPYYRLWSRIVKR</sequence>
<keyword evidence="4" id="KW-0472">Membrane</keyword>
<dbReference type="Gene3D" id="3.90.550.10">
    <property type="entry name" value="Spore Coat Polysaccharide Biosynthesis Protein SpsA, Chain A"/>
    <property type="match status" value="1"/>
</dbReference>
<comment type="similarity">
    <text evidence="1">Belongs to the glycosyltransferase 34 family.</text>
</comment>
<dbReference type="AlphaFoldDB" id="A0A5M9MS56"/>
<evidence type="ECO:0000313" key="6">
    <source>
        <dbReference type="Proteomes" id="UP000324241"/>
    </source>
</evidence>
<dbReference type="RefSeq" id="XP_033428117.1">
    <property type="nucleotide sequence ID" value="XM_033569311.1"/>
</dbReference>
<dbReference type="GO" id="GO:0000136">
    <property type="term" value="C:mannan polymerase complex"/>
    <property type="evidence" value="ECO:0007669"/>
    <property type="project" value="TreeGrafter"/>
</dbReference>
<gene>
    <name evidence="5" type="ORF">ATNIH1004_004641</name>
</gene>
<name>A0A5M9MS56_9EURO</name>
<dbReference type="VEuPathDB" id="FungiDB:EYZ11_006133"/>
<dbReference type="Pfam" id="PF05637">
    <property type="entry name" value="Glyco_transf_34"/>
    <property type="match status" value="1"/>
</dbReference>
<evidence type="ECO:0000256" key="4">
    <source>
        <dbReference type="SAM" id="Phobius"/>
    </source>
</evidence>
<keyword evidence="4" id="KW-0812">Transmembrane</keyword>
<evidence type="ECO:0000256" key="1">
    <source>
        <dbReference type="ARBA" id="ARBA00005664"/>
    </source>
</evidence>
<proteinExistence type="inferred from homology"/>
<keyword evidence="2" id="KW-0328">Glycosyltransferase</keyword>
<dbReference type="FunFam" id="3.90.550.10:FF:000149">
    <property type="entry name" value="Alpha-1,6-mannosyltransferase subunit"/>
    <property type="match status" value="1"/>
</dbReference>
<keyword evidence="4" id="KW-1133">Transmembrane helix</keyword>